<keyword evidence="3" id="KW-1185">Reference proteome</keyword>
<dbReference type="AlphaFoldDB" id="A0A7J8IM10"/>
<gene>
    <name evidence="2" type="ORF">HJG63_010504</name>
</gene>
<evidence type="ECO:0000256" key="1">
    <source>
        <dbReference type="SAM" id="MobiDB-lite"/>
    </source>
</evidence>
<accession>A0A7J8IM10</accession>
<reference evidence="2 3" key="1">
    <citation type="journal article" date="2020" name="Nature">
        <title>Six reference-quality genomes reveal evolution of bat adaptations.</title>
        <authorList>
            <person name="Jebb D."/>
            <person name="Huang Z."/>
            <person name="Pippel M."/>
            <person name="Hughes G.M."/>
            <person name="Lavrichenko K."/>
            <person name="Devanna P."/>
            <person name="Winkler S."/>
            <person name="Jermiin L.S."/>
            <person name="Skirmuntt E.C."/>
            <person name="Katzourakis A."/>
            <person name="Burkitt-Gray L."/>
            <person name="Ray D.A."/>
            <person name="Sullivan K.A.M."/>
            <person name="Roscito J.G."/>
            <person name="Kirilenko B.M."/>
            <person name="Davalos L.M."/>
            <person name="Corthals A.P."/>
            <person name="Power M.L."/>
            <person name="Jones G."/>
            <person name="Ransome R.D."/>
            <person name="Dechmann D.K.N."/>
            <person name="Locatelli A.G."/>
            <person name="Puechmaille S.J."/>
            <person name="Fedrigo O."/>
            <person name="Jarvis E.D."/>
            <person name="Hiller M."/>
            <person name="Vernes S.C."/>
            <person name="Myers E.W."/>
            <person name="Teeling E.C."/>
        </authorList>
    </citation>
    <scope>NUCLEOTIDE SEQUENCE [LARGE SCALE GENOMIC DNA]</scope>
    <source>
        <strain evidence="2">MRouAeg1</strain>
        <tissue evidence="2">Muscle</tissue>
    </source>
</reference>
<feature type="compositionally biased region" description="Basic residues" evidence="1">
    <location>
        <begin position="98"/>
        <end position="115"/>
    </location>
</feature>
<dbReference type="EMBL" id="JACASE010000003">
    <property type="protein sequence ID" value="KAF6485250.1"/>
    <property type="molecule type" value="Genomic_DNA"/>
</dbReference>
<proteinExistence type="predicted"/>
<name>A0A7J8IM10_ROUAE</name>
<feature type="region of interest" description="Disordered" evidence="1">
    <location>
        <begin position="97"/>
        <end position="123"/>
    </location>
</feature>
<dbReference type="Proteomes" id="UP000593571">
    <property type="component" value="Unassembled WGS sequence"/>
</dbReference>
<evidence type="ECO:0000313" key="3">
    <source>
        <dbReference type="Proteomes" id="UP000593571"/>
    </source>
</evidence>
<comment type="caution">
    <text evidence="2">The sequence shown here is derived from an EMBL/GenBank/DDBJ whole genome shotgun (WGS) entry which is preliminary data.</text>
</comment>
<evidence type="ECO:0000313" key="2">
    <source>
        <dbReference type="EMBL" id="KAF6485250.1"/>
    </source>
</evidence>
<sequence>MARPAAMGYFELLPGPSLRQCCSWTRCPPPQGDFALWPHARGGRRVLTAQGAVCRGGSCYSENALCSVNATAPGWAWATSPGVATAPLCPLVLPKTQPARRHPVRRHPVPHRRPSPRPSASLPCPHPVPAASWPPSFAAFPPCPL</sequence>
<organism evidence="2 3">
    <name type="scientific">Rousettus aegyptiacus</name>
    <name type="common">Egyptian fruit bat</name>
    <name type="synonym">Pteropus aegyptiacus</name>
    <dbReference type="NCBI Taxonomy" id="9407"/>
    <lineage>
        <taxon>Eukaryota</taxon>
        <taxon>Metazoa</taxon>
        <taxon>Chordata</taxon>
        <taxon>Craniata</taxon>
        <taxon>Vertebrata</taxon>
        <taxon>Euteleostomi</taxon>
        <taxon>Mammalia</taxon>
        <taxon>Eutheria</taxon>
        <taxon>Laurasiatheria</taxon>
        <taxon>Chiroptera</taxon>
        <taxon>Yinpterochiroptera</taxon>
        <taxon>Pteropodoidea</taxon>
        <taxon>Pteropodidae</taxon>
        <taxon>Rousettinae</taxon>
        <taxon>Rousettus</taxon>
    </lineage>
</organism>
<protein>
    <submittedName>
        <fullName evidence="2">Uncharacterized protein</fullName>
    </submittedName>
</protein>